<reference evidence="2" key="1">
    <citation type="submission" date="2014-03" db="EMBL/GenBank/DDBJ databases">
        <authorList>
            <person name="Aksoy S."/>
            <person name="Warren W."/>
            <person name="Wilson R.K."/>
        </authorList>
    </citation>
    <scope>NUCLEOTIDE SEQUENCE [LARGE SCALE GENOMIC DNA]</scope>
    <source>
        <strain evidence="2">IAEA</strain>
    </source>
</reference>
<reference evidence="1" key="2">
    <citation type="submission" date="2020-05" db="UniProtKB">
        <authorList>
            <consortium name="EnsemblMetazoa"/>
        </authorList>
    </citation>
    <scope>IDENTIFICATION</scope>
    <source>
        <strain evidence="1">IAEA</strain>
    </source>
</reference>
<organism evidence="1 2">
    <name type="scientific">Glossina brevipalpis</name>
    <dbReference type="NCBI Taxonomy" id="37001"/>
    <lineage>
        <taxon>Eukaryota</taxon>
        <taxon>Metazoa</taxon>
        <taxon>Ecdysozoa</taxon>
        <taxon>Arthropoda</taxon>
        <taxon>Hexapoda</taxon>
        <taxon>Insecta</taxon>
        <taxon>Pterygota</taxon>
        <taxon>Neoptera</taxon>
        <taxon>Endopterygota</taxon>
        <taxon>Diptera</taxon>
        <taxon>Brachycera</taxon>
        <taxon>Muscomorpha</taxon>
        <taxon>Hippoboscoidea</taxon>
        <taxon>Glossinidae</taxon>
        <taxon>Glossina</taxon>
    </lineage>
</organism>
<evidence type="ECO:0000313" key="1">
    <source>
        <dbReference type="EnsemblMetazoa" id="GBRI015494-PA"/>
    </source>
</evidence>
<sequence>MSSLDPTKIDSFRLLANKKKRPKKKEENMNSIISIWGHNTLSVSNSKIYVELTIAHVRISPPDRKATSPNIPPTDSCVSFSLNALSPNHIKYS</sequence>
<dbReference type="AlphaFoldDB" id="A0A1A9WDC9"/>
<protein>
    <submittedName>
        <fullName evidence="1">Uncharacterized protein</fullName>
    </submittedName>
</protein>
<proteinExistence type="predicted"/>
<dbReference type="Proteomes" id="UP000091820">
    <property type="component" value="Unassembled WGS sequence"/>
</dbReference>
<keyword evidence="2" id="KW-1185">Reference proteome</keyword>
<name>A0A1A9WDC9_9MUSC</name>
<accession>A0A1A9WDC9</accession>
<dbReference type="EnsemblMetazoa" id="GBRI015494-RA">
    <property type="protein sequence ID" value="GBRI015494-PA"/>
    <property type="gene ID" value="GBRI015494"/>
</dbReference>
<evidence type="ECO:0000313" key="2">
    <source>
        <dbReference type="Proteomes" id="UP000091820"/>
    </source>
</evidence>
<dbReference type="VEuPathDB" id="VectorBase:GBRI015494"/>